<protein>
    <submittedName>
        <fullName evidence="10">Peptidase M14 carboxypeptidase A</fullName>
    </submittedName>
</protein>
<keyword evidence="11" id="KW-1185">Reference proteome</keyword>
<dbReference type="PROSITE" id="PS52035">
    <property type="entry name" value="PEPTIDASE_M14"/>
    <property type="match status" value="1"/>
</dbReference>
<dbReference type="SMART" id="SM00631">
    <property type="entry name" value="Zn_pept"/>
    <property type="match status" value="1"/>
</dbReference>
<name>A0A0D5YUQ5_9FLAO</name>
<keyword evidence="4" id="KW-0378">Hydrolase</keyword>
<evidence type="ECO:0000256" key="1">
    <source>
        <dbReference type="ARBA" id="ARBA00001947"/>
    </source>
</evidence>
<evidence type="ECO:0000256" key="3">
    <source>
        <dbReference type="ARBA" id="ARBA00022670"/>
    </source>
</evidence>
<dbReference type="PATRIC" id="fig|516051.4.peg.2466"/>
<organism evidence="10 11">
    <name type="scientific">Flagellimonas lutaonensis</name>
    <dbReference type="NCBI Taxonomy" id="516051"/>
    <lineage>
        <taxon>Bacteria</taxon>
        <taxon>Pseudomonadati</taxon>
        <taxon>Bacteroidota</taxon>
        <taxon>Flavobacteriia</taxon>
        <taxon>Flavobacteriales</taxon>
        <taxon>Flavobacteriaceae</taxon>
        <taxon>Flagellimonas</taxon>
    </lineage>
</organism>
<dbReference type="GO" id="GO:0004181">
    <property type="term" value="F:metallocarboxypeptidase activity"/>
    <property type="evidence" value="ECO:0007669"/>
    <property type="project" value="InterPro"/>
</dbReference>
<feature type="domain" description="Peptidase M14" evidence="9">
    <location>
        <begin position="64"/>
        <end position="384"/>
    </location>
</feature>
<dbReference type="Gene3D" id="3.40.630.10">
    <property type="entry name" value="Zn peptidases"/>
    <property type="match status" value="1"/>
</dbReference>
<keyword evidence="6" id="KW-0482">Metalloprotease</keyword>
<dbReference type="PANTHER" id="PTHR11705">
    <property type="entry name" value="PROTEASE FAMILY M14 CARBOXYPEPTIDASE A,B"/>
    <property type="match status" value="1"/>
</dbReference>
<feature type="transmembrane region" description="Helical" evidence="8">
    <location>
        <begin position="33"/>
        <end position="50"/>
    </location>
</feature>
<dbReference type="EMBL" id="CP011071">
    <property type="protein sequence ID" value="AKA35985.1"/>
    <property type="molecule type" value="Genomic_DNA"/>
</dbReference>
<dbReference type="Proteomes" id="UP000032726">
    <property type="component" value="Chromosome"/>
</dbReference>
<dbReference type="CDD" id="cd06238">
    <property type="entry name" value="M14-like"/>
    <property type="match status" value="1"/>
</dbReference>
<dbReference type="KEGG" id="mlt:VC82_2403"/>
<dbReference type="AlphaFoldDB" id="A0A0D5YUQ5"/>
<keyword evidence="8" id="KW-1133">Transmembrane helix</keyword>
<comment type="similarity">
    <text evidence="2 7">Belongs to the peptidase M14 family.</text>
</comment>
<evidence type="ECO:0000313" key="10">
    <source>
        <dbReference type="EMBL" id="AKA35985.1"/>
    </source>
</evidence>
<dbReference type="GO" id="GO:0005615">
    <property type="term" value="C:extracellular space"/>
    <property type="evidence" value="ECO:0007669"/>
    <property type="project" value="TreeGrafter"/>
</dbReference>
<dbReference type="HOGENOM" id="CLU_323582_0_0_10"/>
<dbReference type="SUPFAM" id="SSF53187">
    <property type="entry name" value="Zn-dependent exopeptidases"/>
    <property type="match status" value="1"/>
</dbReference>
<keyword evidence="3" id="KW-0645">Protease</keyword>
<accession>A0A0D5YUQ5</accession>
<gene>
    <name evidence="10" type="ORF">VC82_2403</name>
</gene>
<evidence type="ECO:0000256" key="8">
    <source>
        <dbReference type="SAM" id="Phobius"/>
    </source>
</evidence>
<dbReference type="InterPro" id="IPR029062">
    <property type="entry name" value="Class_I_gatase-like"/>
</dbReference>
<comment type="caution">
    <text evidence="7">Lacks conserved residue(s) required for the propagation of feature annotation.</text>
</comment>
<dbReference type="Gene3D" id="3.40.50.880">
    <property type="match status" value="1"/>
</dbReference>
<evidence type="ECO:0000256" key="7">
    <source>
        <dbReference type="PROSITE-ProRule" id="PRU01379"/>
    </source>
</evidence>
<reference evidence="10 11" key="1">
    <citation type="submission" date="2015-03" db="EMBL/GenBank/DDBJ databases">
        <title>Complete genome sequence of Muricauda lutaonensis CC-HSB-11T, isolated from a coastal hot spring.</title>
        <authorList>
            <person name="Kim K.M."/>
        </authorList>
    </citation>
    <scope>NUCLEOTIDE SEQUENCE [LARGE SCALE GENOMIC DNA]</scope>
    <source>
        <strain evidence="10 11">CC-HSB-11</strain>
    </source>
</reference>
<comment type="cofactor">
    <cofactor evidence="1">
        <name>Zn(2+)</name>
        <dbReference type="ChEBI" id="CHEBI:29105"/>
    </cofactor>
</comment>
<evidence type="ECO:0000256" key="6">
    <source>
        <dbReference type="ARBA" id="ARBA00023049"/>
    </source>
</evidence>
<dbReference type="InterPro" id="IPR000834">
    <property type="entry name" value="Peptidase_M14"/>
</dbReference>
<dbReference type="GO" id="GO:0006508">
    <property type="term" value="P:proteolysis"/>
    <property type="evidence" value="ECO:0007669"/>
    <property type="project" value="UniProtKB-KW"/>
</dbReference>
<keyword evidence="10" id="KW-0121">Carboxypeptidase</keyword>
<evidence type="ECO:0000256" key="4">
    <source>
        <dbReference type="ARBA" id="ARBA00022801"/>
    </source>
</evidence>
<dbReference type="Pfam" id="PF00246">
    <property type="entry name" value="Peptidase_M14"/>
    <property type="match status" value="1"/>
</dbReference>
<keyword evidence="5" id="KW-0862">Zinc</keyword>
<evidence type="ECO:0000259" key="9">
    <source>
        <dbReference type="PROSITE" id="PS52035"/>
    </source>
</evidence>
<keyword evidence="8" id="KW-0472">Membrane</keyword>
<proteinExistence type="inferred from homology"/>
<evidence type="ECO:0000256" key="2">
    <source>
        <dbReference type="ARBA" id="ARBA00005988"/>
    </source>
</evidence>
<keyword evidence="8" id="KW-0812">Transmembrane</keyword>
<sequence length="845" mass="95382">MPKYKAVYIEKQGAITNLLLDLISNKPKFMNRFLFSLLIIFPFVVIGQQLKSPSAFLGYELGTQFSRHHEVVDYFKHVAQAAPNRVKLVQYGMTNERRPLILAYVSSAENIANLESIRQEHLKSTTGEGNQTKAIVWLSYNVHGNESVSTEASMKTIYELLTNKSDYLENTVVIMDPCINPDGRDRYSNWYNQYKNTPHQVDPNSKEHHEGWWSGRSNHYMFDLNRDWAWLTQVESQQRLKVYNQWLPHVHVDFHEQGVDSPYYFAPAAEPYHEVITSFQRTFQETIGKNHAKYFDANGWFYFTKEVFDLFYPSYGDTYPMYNGAIGMTYEQGGSGRAGLGIITSIGDTLTLKDRIAHHFTTGLSTIEVAVNNADKLNEEFKKFYKNRNFKYKSYVLNGNEDHIAALENLLEKHGISYGRANTGTVKGFRYKTGTSGSLKTSDNSLVVSTNQPKGTLVKVLFEPDAKLSDSLTYDITAWSLPYAYGLDAVASTAMVPAADVGSVKSGPAVAKDAYAYITDWNSLEDARFLADLLKKGIRVRTSHHPFTIEGTSFERGSLIITKGDNPEEKKWSTLLEILKNYPHKTITATNTGFVDAGKDFGSGYVQMIKPPKIAVLAGEPTSTLRFGEVWHFFEQQLHYPLTVIDAEYFDRVDLDKYDVLVLPDGYGYSSFLNEKRLKNVKSWVANGGRLVAMGGSIRSLDGENGFGIERRKAENDTTATDPEPHGNIQRERMKDAITGAIFKVKVDNTHPLGYGYGPEYYTLKLGNAAYDYLKNGTVAYLQNKTAPVAGFAGSEAQKKIERTLIFGSEYHGNGQVVYMVDNPLFRGFWENGKLFFANALFMVD</sequence>
<dbReference type="STRING" id="516051.VC82_2403"/>
<dbReference type="CDD" id="cd03143">
    <property type="entry name" value="A4_beta-galactosidase_middle_domain"/>
    <property type="match status" value="1"/>
</dbReference>
<dbReference type="GO" id="GO:0008270">
    <property type="term" value="F:zinc ion binding"/>
    <property type="evidence" value="ECO:0007669"/>
    <property type="project" value="InterPro"/>
</dbReference>
<dbReference type="SUPFAM" id="SSF52317">
    <property type="entry name" value="Class I glutamine amidotransferase-like"/>
    <property type="match status" value="1"/>
</dbReference>
<evidence type="ECO:0000313" key="11">
    <source>
        <dbReference type="Proteomes" id="UP000032726"/>
    </source>
</evidence>
<evidence type="ECO:0000256" key="5">
    <source>
        <dbReference type="ARBA" id="ARBA00022833"/>
    </source>
</evidence>
<dbReference type="PANTHER" id="PTHR11705:SF143">
    <property type="entry name" value="SLL0236 PROTEIN"/>
    <property type="match status" value="1"/>
</dbReference>